<dbReference type="EMBL" id="JAMZEB010000002">
    <property type="protein sequence ID" value="MCP2359737.1"/>
    <property type="molecule type" value="Genomic_DNA"/>
</dbReference>
<sequence length="54" mass="5866">MTQQAITWRQAAAHAAAVLERADCEPNPDMVEVKVSIADGWTQLAVALSEIEKT</sequence>
<keyword evidence="2" id="KW-1185">Reference proteome</keyword>
<organism evidence="1 2">
    <name type="scientific">Nonomuraea thailandensis</name>
    <dbReference type="NCBI Taxonomy" id="1188745"/>
    <lineage>
        <taxon>Bacteria</taxon>
        <taxon>Bacillati</taxon>
        <taxon>Actinomycetota</taxon>
        <taxon>Actinomycetes</taxon>
        <taxon>Streptosporangiales</taxon>
        <taxon>Streptosporangiaceae</taxon>
        <taxon>Nonomuraea</taxon>
    </lineage>
</organism>
<accession>A0A9X2K3R4</accession>
<gene>
    <name evidence="1" type="ORF">HD597_006757</name>
</gene>
<dbReference type="RefSeq" id="WP_253747157.1">
    <property type="nucleotide sequence ID" value="NZ_BAABKA010000035.1"/>
</dbReference>
<name>A0A9X2K3R4_9ACTN</name>
<proteinExistence type="predicted"/>
<comment type="caution">
    <text evidence="1">The sequence shown here is derived from an EMBL/GenBank/DDBJ whole genome shotgun (WGS) entry which is preliminary data.</text>
</comment>
<evidence type="ECO:0000313" key="2">
    <source>
        <dbReference type="Proteomes" id="UP001139648"/>
    </source>
</evidence>
<evidence type="ECO:0000313" key="1">
    <source>
        <dbReference type="EMBL" id="MCP2359737.1"/>
    </source>
</evidence>
<dbReference type="Proteomes" id="UP001139648">
    <property type="component" value="Unassembled WGS sequence"/>
</dbReference>
<reference evidence="1" key="1">
    <citation type="submission" date="2022-06" db="EMBL/GenBank/DDBJ databases">
        <title>Sequencing the genomes of 1000 actinobacteria strains.</title>
        <authorList>
            <person name="Klenk H.-P."/>
        </authorList>
    </citation>
    <scope>NUCLEOTIDE SEQUENCE</scope>
    <source>
        <strain evidence="1">DSM 46694</strain>
    </source>
</reference>
<protein>
    <submittedName>
        <fullName evidence="1">Uncharacterized protein</fullName>
    </submittedName>
</protein>
<dbReference type="AlphaFoldDB" id="A0A9X2K3R4"/>